<reference evidence="1 2" key="1">
    <citation type="submission" date="2014-08" db="EMBL/GenBank/DDBJ databases">
        <title>Genomic and Phenotypic Diversity of Colwellia psychrerythraea strains from Disparate Marine Basins.</title>
        <authorList>
            <person name="Techtmann S.M."/>
            <person name="Stelling S.C."/>
            <person name="Utturkar S.M."/>
            <person name="Alshibli N."/>
            <person name="Harris A."/>
            <person name="Brown S.D."/>
            <person name="Hazen T.C."/>
        </authorList>
    </citation>
    <scope>NUCLEOTIDE SEQUENCE [LARGE SCALE GENOMIC DNA]</scope>
    <source>
        <strain evidence="1 2">ND2E</strain>
    </source>
</reference>
<name>A0A099KW30_COLPS</name>
<evidence type="ECO:0000313" key="1">
    <source>
        <dbReference type="EMBL" id="KGJ94052.1"/>
    </source>
</evidence>
<dbReference type="PATRIC" id="fig|28229.4.peg.1008"/>
<dbReference type="EMBL" id="JQED01000007">
    <property type="protein sequence ID" value="KGJ94052.1"/>
    <property type="molecule type" value="Genomic_DNA"/>
</dbReference>
<evidence type="ECO:0000313" key="2">
    <source>
        <dbReference type="Proteomes" id="UP000029843"/>
    </source>
</evidence>
<comment type="caution">
    <text evidence="1">The sequence shown here is derived from an EMBL/GenBank/DDBJ whole genome shotgun (WGS) entry which is preliminary data.</text>
</comment>
<dbReference type="Proteomes" id="UP000029843">
    <property type="component" value="Unassembled WGS sequence"/>
</dbReference>
<accession>A0A099KW30</accession>
<protein>
    <submittedName>
        <fullName evidence="1">Uncharacterized protein</fullName>
    </submittedName>
</protein>
<organism evidence="1 2">
    <name type="scientific">Colwellia psychrerythraea</name>
    <name type="common">Vibrio psychroerythus</name>
    <dbReference type="NCBI Taxonomy" id="28229"/>
    <lineage>
        <taxon>Bacteria</taxon>
        <taxon>Pseudomonadati</taxon>
        <taxon>Pseudomonadota</taxon>
        <taxon>Gammaproteobacteria</taxon>
        <taxon>Alteromonadales</taxon>
        <taxon>Colwelliaceae</taxon>
        <taxon>Colwellia</taxon>
    </lineage>
</organism>
<proteinExistence type="predicted"/>
<sequence>MKLIMKTEFDNLRLNPLHEYETDSNGKKQVVKIYCGELLIAKKLKQKKSIRFFGIATYQQYLTQEEALK</sequence>
<gene>
    <name evidence="1" type="ORF">ND2E_1985</name>
</gene>
<dbReference type="OrthoDB" id="6228373at2"/>
<dbReference type="RefSeq" id="WP_033092785.1">
    <property type="nucleotide sequence ID" value="NZ_JQED01000007.1"/>
</dbReference>
<dbReference type="AlphaFoldDB" id="A0A099KW30"/>